<sequence>AKKGETIPMTVTVTNDAGQPQAGVAVLLTREYSYSRGAVDKQYIEPGVIGEPVPFTTSPANMMLTPVAPAGTAVAFNNQNGLSTKWSGFTGDDGKLRFTLTQDKSLGLKTSVTAALANQFDEAASVDAIFTVQTSPDTPYASYWGHMPDTVQVNGVTLRRPYLKAELSAAPRDTWPFNNEFWGTNYYYQSEHVETSLTHLCGSQENIASLDDLKALQSVIGTLQWPTTSSWDYVSQDEGQSNKYYCSFNETTGQTTCTREKATTSGLGSCRVP</sequence>
<evidence type="ECO:0000313" key="4">
    <source>
        <dbReference type="Proteomes" id="UP000221568"/>
    </source>
</evidence>
<dbReference type="Pfam" id="PF05689">
    <property type="entry name" value="InvE_AD"/>
    <property type="match status" value="1"/>
</dbReference>
<dbReference type="Proteomes" id="UP000221568">
    <property type="component" value="Unassembled WGS sequence"/>
</dbReference>
<evidence type="ECO:0000313" key="3">
    <source>
        <dbReference type="EMBL" id="PHP46287.1"/>
    </source>
</evidence>
<gene>
    <name evidence="3" type="ORF">CR088_28405</name>
</gene>
<accession>A0A7Z1HQZ5</accession>
<protein>
    <recommendedName>
        <fullName evidence="5">RatA</fullName>
    </recommendedName>
</protein>
<feature type="non-terminal residue" evidence="3">
    <location>
        <position position="1"/>
    </location>
</feature>
<feature type="domain" description="InvasinE Adhesion" evidence="2">
    <location>
        <begin position="136"/>
        <end position="270"/>
    </location>
</feature>
<evidence type="ECO:0008006" key="5">
    <source>
        <dbReference type="Google" id="ProtNLM"/>
    </source>
</evidence>
<comment type="caution">
    <text evidence="3">The sequence shown here is derived from an EMBL/GenBank/DDBJ whole genome shotgun (WGS) entry which is preliminary data.</text>
</comment>
<reference evidence="3 4" key="1">
    <citation type="submission" date="2017-10" db="EMBL/GenBank/DDBJ databases">
        <title>Characterization of the Virulence Potential of Salmonella enterica Isolates Carrying Incompatibility Group FIB Plasmids using Caco-2 Intestinal Epithelial Cells.</title>
        <authorList>
            <person name="Sanad Y."/>
            <person name="Khajanchi B."/>
            <person name="Deck J."/>
            <person name="Cox J."/>
            <person name="Thaker R."/>
            <person name="Han J."/>
            <person name="Nayak R."/>
            <person name="Foley S."/>
        </authorList>
    </citation>
    <scope>NUCLEOTIDE SEQUENCE [LARGE SCALE GENOMIC DNA]</scope>
    <source>
        <strain evidence="3 4">SE853</strain>
    </source>
</reference>
<dbReference type="RefSeq" id="WP_230320518.1">
    <property type="nucleotide sequence ID" value="NZ_PDOM01000364.1"/>
</dbReference>
<dbReference type="EMBL" id="PDOM01000364">
    <property type="protein sequence ID" value="PHP46287.1"/>
    <property type="molecule type" value="Genomic_DNA"/>
</dbReference>
<organism evidence="3 4">
    <name type="scientific">Salmonella dublin</name>
    <dbReference type="NCBI Taxonomy" id="98360"/>
    <lineage>
        <taxon>Bacteria</taxon>
        <taxon>Pseudomonadati</taxon>
        <taxon>Pseudomonadota</taxon>
        <taxon>Gammaproteobacteria</taxon>
        <taxon>Enterobacterales</taxon>
        <taxon>Enterobacteriaceae</taxon>
        <taxon>Salmonella</taxon>
    </lineage>
</organism>
<dbReference type="InterPro" id="IPR008541">
    <property type="entry name" value="InvE_AD"/>
</dbReference>
<proteinExistence type="predicted"/>
<dbReference type="AlphaFoldDB" id="A0A7Z1HQZ5"/>
<feature type="domain" description="Bacterial Immunoglobulin-like 21" evidence="1">
    <location>
        <begin position="4"/>
        <end position="132"/>
    </location>
</feature>
<evidence type="ECO:0000259" key="1">
    <source>
        <dbReference type="Pfam" id="PF05688"/>
    </source>
</evidence>
<dbReference type="InterPro" id="IPR008542">
    <property type="entry name" value="BIg21"/>
</dbReference>
<dbReference type="Pfam" id="PF05688">
    <property type="entry name" value="BIg21"/>
    <property type="match status" value="1"/>
</dbReference>
<name>A0A7Z1HQZ5_SALDU</name>
<evidence type="ECO:0000259" key="2">
    <source>
        <dbReference type="Pfam" id="PF05689"/>
    </source>
</evidence>